<protein>
    <submittedName>
        <fullName evidence="1">Uncharacterized protein</fullName>
    </submittedName>
</protein>
<dbReference type="Proteomes" id="UP000439752">
    <property type="component" value="Unassembled WGS sequence"/>
</dbReference>
<dbReference type="EMBL" id="CABWKQ010000032">
    <property type="protein sequence ID" value="VWX38284.1"/>
    <property type="molecule type" value="Genomic_DNA"/>
</dbReference>
<proteinExistence type="predicted"/>
<reference evidence="1 2" key="1">
    <citation type="submission" date="2019-10" db="EMBL/GenBank/DDBJ databases">
        <authorList>
            <person name="Karimi E."/>
        </authorList>
    </citation>
    <scope>NUCLEOTIDE SEQUENCE [LARGE SCALE GENOMIC DNA]</scope>
    <source>
        <strain evidence="1">Exiguobacterium sp. 9Y</strain>
    </source>
</reference>
<gene>
    <name evidence="1" type="ORF">EXIGUO9Y_380048</name>
</gene>
<name>A0A653IGW7_9BACL</name>
<evidence type="ECO:0000313" key="1">
    <source>
        <dbReference type="EMBL" id="VWX38284.1"/>
    </source>
</evidence>
<dbReference type="AlphaFoldDB" id="A0A653IGW7"/>
<sequence length="137" mass="15868">MPPVFLNTRNLLTRRQYRLPTCSSKKHGRCRIISPNITMFVMNHHKSSSSKKDVRLGPQLIMTLQMMPSTHMSAETFHHYDGLQKTSYSFLESGVFLLSTSFRAIRSSLKIKLPFLVINVCIYLEIRLRYTTDITTV</sequence>
<accession>A0A653IGW7</accession>
<evidence type="ECO:0000313" key="2">
    <source>
        <dbReference type="Proteomes" id="UP000439752"/>
    </source>
</evidence>
<organism evidence="1 2">
    <name type="scientific">Exiguobacterium oxidotolerans</name>
    <dbReference type="NCBI Taxonomy" id="223958"/>
    <lineage>
        <taxon>Bacteria</taxon>
        <taxon>Bacillati</taxon>
        <taxon>Bacillota</taxon>
        <taxon>Bacilli</taxon>
        <taxon>Bacillales</taxon>
        <taxon>Bacillales Family XII. Incertae Sedis</taxon>
        <taxon>Exiguobacterium</taxon>
    </lineage>
</organism>
<keyword evidence="2" id="KW-1185">Reference proteome</keyword>